<gene>
    <name evidence="2" type="ORF">CDAR_557071</name>
</gene>
<organism evidence="2 3">
    <name type="scientific">Caerostris darwini</name>
    <dbReference type="NCBI Taxonomy" id="1538125"/>
    <lineage>
        <taxon>Eukaryota</taxon>
        <taxon>Metazoa</taxon>
        <taxon>Ecdysozoa</taxon>
        <taxon>Arthropoda</taxon>
        <taxon>Chelicerata</taxon>
        <taxon>Arachnida</taxon>
        <taxon>Araneae</taxon>
        <taxon>Araneomorphae</taxon>
        <taxon>Entelegynae</taxon>
        <taxon>Araneoidea</taxon>
        <taxon>Araneidae</taxon>
        <taxon>Caerostris</taxon>
    </lineage>
</organism>
<protein>
    <submittedName>
        <fullName evidence="2">Uncharacterized protein</fullName>
    </submittedName>
</protein>
<reference evidence="2 3" key="1">
    <citation type="submission" date="2021-06" db="EMBL/GenBank/DDBJ databases">
        <title>Caerostris darwini draft genome.</title>
        <authorList>
            <person name="Kono N."/>
            <person name="Arakawa K."/>
        </authorList>
    </citation>
    <scope>NUCLEOTIDE SEQUENCE [LARGE SCALE GENOMIC DNA]</scope>
</reference>
<evidence type="ECO:0000256" key="1">
    <source>
        <dbReference type="SAM" id="MobiDB-lite"/>
    </source>
</evidence>
<dbReference type="EMBL" id="BPLQ01010491">
    <property type="protein sequence ID" value="GIY51049.1"/>
    <property type="molecule type" value="Genomic_DNA"/>
</dbReference>
<keyword evidence="3" id="KW-1185">Reference proteome</keyword>
<feature type="compositionally biased region" description="Basic residues" evidence="1">
    <location>
        <begin position="52"/>
        <end position="62"/>
    </location>
</feature>
<dbReference type="AlphaFoldDB" id="A0AAV4TZW9"/>
<feature type="region of interest" description="Disordered" evidence="1">
    <location>
        <begin position="1"/>
        <end position="81"/>
    </location>
</feature>
<sequence length="115" mass="13061">MNQSLRKHQHSHIKKKENLFLSKNVHQSPTPEKFSKHGEKKKSHSIPTQKIISRRLHSRKWNNGKINHSNIISTGTSQLAGPTTSVILDSNSKSYRPTACFLRGEGEGKKKPLKK</sequence>
<name>A0AAV4TZW9_9ARAC</name>
<evidence type="ECO:0000313" key="3">
    <source>
        <dbReference type="Proteomes" id="UP001054837"/>
    </source>
</evidence>
<dbReference type="Proteomes" id="UP001054837">
    <property type="component" value="Unassembled WGS sequence"/>
</dbReference>
<accession>A0AAV4TZW9</accession>
<comment type="caution">
    <text evidence="2">The sequence shown here is derived from an EMBL/GenBank/DDBJ whole genome shotgun (WGS) entry which is preliminary data.</text>
</comment>
<feature type="compositionally biased region" description="Polar residues" evidence="1">
    <location>
        <begin position="64"/>
        <end position="81"/>
    </location>
</feature>
<feature type="compositionally biased region" description="Basic residues" evidence="1">
    <location>
        <begin position="1"/>
        <end position="15"/>
    </location>
</feature>
<evidence type="ECO:0000313" key="2">
    <source>
        <dbReference type="EMBL" id="GIY51049.1"/>
    </source>
</evidence>
<proteinExistence type="predicted"/>